<accession>A0A9D6UN37</accession>
<keyword evidence="8" id="KW-1015">Disulfide bond</keyword>
<dbReference type="InterPro" id="IPR008926">
    <property type="entry name" value="RNR_R1-su_N"/>
</dbReference>
<comment type="catalytic activity">
    <reaction evidence="10 11">
        <text>a 2'-deoxyribonucleoside 5'-diphosphate + [thioredoxin]-disulfide + H2O = a ribonucleoside 5'-diphosphate + [thioredoxin]-dithiol</text>
        <dbReference type="Rhea" id="RHEA:23252"/>
        <dbReference type="Rhea" id="RHEA-COMP:10698"/>
        <dbReference type="Rhea" id="RHEA-COMP:10700"/>
        <dbReference type="ChEBI" id="CHEBI:15377"/>
        <dbReference type="ChEBI" id="CHEBI:29950"/>
        <dbReference type="ChEBI" id="CHEBI:50058"/>
        <dbReference type="ChEBI" id="CHEBI:57930"/>
        <dbReference type="ChEBI" id="CHEBI:73316"/>
        <dbReference type="EC" id="1.17.4.1"/>
    </reaction>
</comment>
<dbReference type="Pfam" id="PF02867">
    <property type="entry name" value="Ribonuc_red_lgC"/>
    <property type="match status" value="2"/>
</dbReference>
<keyword evidence="4 11" id="KW-0237">DNA synthesis</keyword>
<dbReference type="Pfam" id="PF00317">
    <property type="entry name" value="Ribonuc_red_lgN"/>
    <property type="match status" value="1"/>
</dbReference>
<feature type="domain" description="Ribonucleotide reductase large subunit C-terminal" evidence="13">
    <location>
        <begin position="87"/>
        <end position="380"/>
    </location>
</feature>
<dbReference type="PANTHER" id="PTHR43371">
    <property type="entry name" value="VITAMIN B12-DEPENDENT RIBONUCLEOTIDE REDUCTASE"/>
    <property type="match status" value="1"/>
</dbReference>
<dbReference type="InterPro" id="IPR050862">
    <property type="entry name" value="RdRp_reductase_class-2"/>
</dbReference>
<dbReference type="GO" id="GO:0071897">
    <property type="term" value="P:DNA biosynthetic process"/>
    <property type="evidence" value="ECO:0007669"/>
    <property type="project" value="UniProtKB-KW"/>
</dbReference>
<sequence>MSDSGIRAGNELKLSENAVAVLERRYLLRNDAGMIIETPARLFHRIARALAKNKAQEKEFYAIMSRLEFLPSSPTLMNAGTELGQLSACFVLPIEDSLEAIFSTLKNVAIIQQSGGGTGFSFSRLRPKDDVVKSTHGVASGPVSFMKIYNAATDVIKQGGRRRGANMGVLSVHHPDIVEFITAKEKNEVLSNFNISVSATDRFMRAVEEKGNYKLINPRTGKTAESVSASKIFDLIAEIAWKSGDPGMIFIDEINRRRPAARFGKIEATNPCGEIPLLPYESCNLGSINLVKMMEDREINWEKLERTTRLAVCFLDNVIDENRYPAAEIKKAARLTRKIGLGVMGFAEMLIEMGVRYDSEEALSIGEKLMKFIYATARKTARRNATVAAIAPTGTISMIADCSSGIEPLFAREFVKEVLGGVRLKHKLNTKQEHAVVTALEIAPEWHVRMQAAFQ</sequence>
<evidence type="ECO:0000256" key="7">
    <source>
        <dbReference type="ARBA" id="ARBA00023116"/>
    </source>
</evidence>
<gene>
    <name evidence="14" type="ORF">HZB08_03180</name>
</gene>
<comment type="function">
    <text evidence="11">Catalyzes the reduction of ribonucleotides to deoxyribonucleotides. May function to provide a pool of deoxyribonucleotide precursors for DNA repair during oxygen limitation and/or for immediate growth after restoration of oxygen.</text>
</comment>
<evidence type="ECO:0000259" key="13">
    <source>
        <dbReference type="Pfam" id="PF02867"/>
    </source>
</evidence>
<dbReference type="SUPFAM" id="SSF51998">
    <property type="entry name" value="PFL-like glycyl radical enzymes"/>
    <property type="match status" value="1"/>
</dbReference>
<evidence type="ECO:0000256" key="11">
    <source>
        <dbReference type="RuleBase" id="RU364064"/>
    </source>
</evidence>
<dbReference type="PRINTS" id="PR01183">
    <property type="entry name" value="RIBORDTASEM1"/>
</dbReference>
<dbReference type="InterPro" id="IPR013344">
    <property type="entry name" value="RNR_NrdJ/NrdZ"/>
</dbReference>
<keyword evidence="3 11" id="KW-0846">Cobalamin</keyword>
<evidence type="ECO:0000256" key="10">
    <source>
        <dbReference type="ARBA" id="ARBA00047754"/>
    </source>
</evidence>
<dbReference type="InterPro" id="IPR013509">
    <property type="entry name" value="RNR_lsu_N"/>
</dbReference>
<organism evidence="14 15">
    <name type="scientific">Candidatus Saganbacteria bacterium</name>
    <dbReference type="NCBI Taxonomy" id="2575572"/>
    <lineage>
        <taxon>Bacteria</taxon>
        <taxon>Bacillati</taxon>
        <taxon>Saganbacteria</taxon>
    </lineage>
</organism>
<dbReference type="GO" id="GO:0009263">
    <property type="term" value="P:deoxyribonucleotide biosynthetic process"/>
    <property type="evidence" value="ECO:0007669"/>
    <property type="project" value="UniProtKB-KW"/>
</dbReference>
<protein>
    <recommendedName>
        <fullName evidence="11">Vitamin B12-dependent ribonucleotide reductase</fullName>
        <ecNumber evidence="11">1.17.4.1</ecNumber>
    </recommendedName>
</protein>
<evidence type="ECO:0000256" key="9">
    <source>
        <dbReference type="ARBA" id="ARBA00023285"/>
    </source>
</evidence>
<evidence type="ECO:0000256" key="4">
    <source>
        <dbReference type="ARBA" id="ARBA00022634"/>
    </source>
</evidence>
<evidence type="ECO:0000256" key="1">
    <source>
        <dbReference type="ARBA" id="ARBA00001922"/>
    </source>
</evidence>
<comment type="similarity">
    <text evidence="2 11">Belongs to the ribonucleoside diphosphate reductase class-2 family.</text>
</comment>
<dbReference type="Gene3D" id="3.20.70.20">
    <property type="match status" value="2"/>
</dbReference>
<feature type="domain" description="Ribonucleotide reductase large subunit C-terminal" evidence="13">
    <location>
        <begin position="382"/>
        <end position="422"/>
    </location>
</feature>
<dbReference type="EC" id="1.17.4.1" evidence="11"/>
<dbReference type="GO" id="GO:0005524">
    <property type="term" value="F:ATP binding"/>
    <property type="evidence" value="ECO:0007669"/>
    <property type="project" value="InterPro"/>
</dbReference>
<dbReference type="GO" id="GO:0031419">
    <property type="term" value="F:cobalamin binding"/>
    <property type="evidence" value="ECO:0007669"/>
    <property type="project" value="UniProtKB-KW"/>
</dbReference>
<dbReference type="GO" id="GO:0004748">
    <property type="term" value="F:ribonucleoside-diphosphate reductase activity, thioredoxin disulfide as acceptor"/>
    <property type="evidence" value="ECO:0007669"/>
    <property type="project" value="UniProtKB-EC"/>
</dbReference>
<keyword evidence="7" id="KW-0215">Deoxyribonucleotide synthesis</keyword>
<keyword evidence="5 11" id="KW-0547">Nucleotide-binding</keyword>
<evidence type="ECO:0000313" key="15">
    <source>
        <dbReference type="Proteomes" id="UP000808761"/>
    </source>
</evidence>
<dbReference type="PANTHER" id="PTHR43371:SF1">
    <property type="entry name" value="RIBONUCLEOSIDE-DIPHOSPHATE REDUCTASE"/>
    <property type="match status" value="1"/>
</dbReference>
<feature type="domain" description="Ribonucleotide reductase large subunit N-terminal" evidence="12">
    <location>
        <begin position="13"/>
        <end position="84"/>
    </location>
</feature>
<comment type="caution">
    <text evidence="14">The sequence shown here is derived from an EMBL/GenBank/DDBJ whole genome shotgun (WGS) entry which is preliminary data.</text>
</comment>
<dbReference type="SUPFAM" id="SSF48168">
    <property type="entry name" value="R1 subunit of ribonucleotide reductase, N-terminal domain"/>
    <property type="match status" value="1"/>
</dbReference>
<dbReference type="AlphaFoldDB" id="A0A9D6UN37"/>
<evidence type="ECO:0000256" key="5">
    <source>
        <dbReference type="ARBA" id="ARBA00022741"/>
    </source>
</evidence>
<keyword evidence="6 11" id="KW-0560">Oxidoreductase</keyword>
<feature type="non-terminal residue" evidence="14">
    <location>
        <position position="455"/>
    </location>
</feature>
<reference evidence="14" key="1">
    <citation type="submission" date="2020-07" db="EMBL/GenBank/DDBJ databases">
        <title>Huge and variable diversity of episymbiotic CPR bacteria and DPANN archaea in groundwater ecosystems.</title>
        <authorList>
            <person name="He C.Y."/>
            <person name="Keren R."/>
            <person name="Whittaker M."/>
            <person name="Farag I.F."/>
            <person name="Doudna J."/>
            <person name="Cate J.H.D."/>
            <person name="Banfield J.F."/>
        </authorList>
    </citation>
    <scope>NUCLEOTIDE SEQUENCE</scope>
    <source>
        <strain evidence="14">NC_groundwater_1860_Pr3_B-0.1um_51_7</strain>
    </source>
</reference>
<comment type="cofactor">
    <cofactor evidence="1 11">
        <name>adenosylcob(III)alamin</name>
        <dbReference type="ChEBI" id="CHEBI:18408"/>
    </cofactor>
</comment>
<evidence type="ECO:0000256" key="6">
    <source>
        <dbReference type="ARBA" id="ARBA00023002"/>
    </source>
</evidence>
<dbReference type="CDD" id="cd02888">
    <property type="entry name" value="RNR_II_dimer"/>
    <property type="match status" value="1"/>
</dbReference>
<keyword evidence="9 11" id="KW-0170">Cobalt</keyword>
<dbReference type="EMBL" id="JACRKR010000155">
    <property type="protein sequence ID" value="MBI5079003.1"/>
    <property type="molecule type" value="Genomic_DNA"/>
</dbReference>
<name>A0A9D6UN37_UNCSA</name>
<proteinExistence type="inferred from homology"/>
<evidence type="ECO:0000313" key="14">
    <source>
        <dbReference type="EMBL" id="MBI5079003.1"/>
    </source>
</evidence>
<dbReference type="NCBIfam" id="TIGR02504">
    <property type="entry name" value="NrdJ_Z"/>
    <property type="match status" value="1"/>
</dbReference>
<evidence type="ECO:0000256" key="2">
    <source>
        <dbReference type="ARBA" id="ARBA00007405"/>
    </source>
</evidence>
<dbReference type="InterPro" id="IPR000788">
    <property type="entry name" value="RNR_lg_C"/>
</dbReference>
<dbReference type="Proteomes" id="UP000808761">
    <property type="component" value="Unassembled WGS sequence"/>
</dbReference>
<evidence type="ECO:0000256" key="3">
    <source>
        <dbReference type="ARBA" id="ARBA00022628"/>
    </source>
</evidence>
<evidence type="ECO:0000259" key="12">
    <source>
        <dbReference type="Pfam" id="PF00317"/>
    </source>
</evidence>
<evidence type="ECO:0000256" key="8">
    <source>
        <dbReference type="ARBA" id="ARBA00023157"/>
    </source>
</evidence>